<protein>
    <submittedName>
        <fullName evidence="2">Uncharacterized protein</fullName>
    </submittedName>
</protein>
<feature type="compositionally biased region" description="Low complexity" evidence="1">
    <location>
        <begin position="44"/>
        <end position="57"/>
    </location>
</feature>
<accession>A0A4V6YSU1</accession>
<reference evidence="2 3" key="1">
    <citation type="journal article" date="2015" name="Genome Biol.">
        <title>Comparative genomics of Steinernema reveals deeply conserved gene regulatory networks.</title>
        <authorList>
            <person name="Dillman A.R."/>
            <person name="Macchietto M."/>
            <person name="Porter C.F."/>
            <person name="Rogers A."/>
            <person name="Williams B."/>
            <person name="Antoshechkin I."/>
            <person name="Lee M.M."/>
            <person name="Goodwin Z."/>
            <person name="Lu X."/>
            <person name="Lewis E.E."/>
            <person name="Goodrich-Blair H."/>
            <person name="Stock S.P."/>
            <person name="Adams B.J."/>
            <person name="Sternberg P.W."/>
            <person name="Mortazavi A."/>
        </authorList>
    </citation>
    <scope>NUCLEOTIDE SEQUENCE [LARGE SCALE GENOMIC DNA]</scope>
    <source>
        <strain evidence="2 3">ALL</strain>
    </source>
</reference>
<dbReference type="EMBL" id="AZBU02000001">
    <property type="protein sequence ID" value="TMS34073.1"/>
    <property type="molecule type" value="Genomic_DNA"/>
</dbReference>
<proteinExistence type="predicted"/>
<feature type="region of interest" description="Disordered" evidence="1">
    <location>
        <begin position="171"/>
        <end position="349"/>
    </location>
</feature>
<keyword evidence="3" id="KW-1185">Reference proteome</keyword>
<dbReference type="EMBL" id="CM016762">
    <property type="protein sequence ID" value="TMS34073.1"/>
    <property type="molecule type" value="Genomic_DNA"/>
</dbReference>
<feature type="compositionally biased region" description="Polar residues" evidence="1">
    <location>
        <begin position="22"/>
        <end position="43"/>
    </location>
</feature>
<feature type="compositionally biased region" description="Basic and acidic residues" evidence="1">
    <location>
        <begin position="95"/>
        <end position="110"/>
    </location>
</feature>
<comment type="caution">
    <text evidence="2">The sequence shown here is derived from an EMBL/GenBank/DDBJ whole genome shotgun (WGS) entry which is preliminary data.</text>
</comment>
<evidence type="ECO:0000313" key="2">
    <source>
        <dbReference type="EMBL" id="TMS34073.1"/>
    </source>
</evidence>
<evidence type="ECO:0000313" key="3">
    <source>
        <dbReference type="Proteomes" id="UP000298663"/>
    </source>
</evidence>
<dbReference type="AlphaFoldDB" id="A0A4V6YSU1"/>
<dbReference type="Proteomes" id="UP000298663">
    <property type="component" value="Chromosome X"/>
</dbReference>
<feature type="compositionally biased region" description="Polar residues" evidence="1">
    <location>
        <begin position="171"/>
        <end position="195"/>
    </location>
</feature>
<sequence length="386" mass="40747">MALDLPASNTFQEPAPSLISVWPQSHTPFGNLTNGRSATVSFKSQSLSNGQGNSSESISNGKDPKVTDSSQLNAPKDTKRSRSPFKAPGSNPSETSKHFELIGPNKDPKRVASNADATGCSQSTSSTTDPLPKYRMSEDGNILVPWNTYDEPTDHVMGLHRTDLMSAAAPQTFSTSQEEPDSNSNAPTSVISNSAKAAKRPRLDADSPRSNPEAPCSSRFNPGAPGTSRSTVAALERPCSSRWNPEVSSSSSAPETSRPAEGRPASTRSNPEMPSSSRYNPDASGSSRSTPSDAIRSHSNPGPFTSPSSSLNPGISRTSHSNSNTPTSFQTNCDSSGTSESSSTAPSPYPEQNVMTATYFNTLVFVGVARKTCDHMIDGLLNAADL</sequence>
<feature type="compositionally biased region" description="Polar residues" evidence="1">
    <location>
        <begin position="266"/>
        <end position="334"/>
    </location>
</feature>
<feature type="region of interest" description="Disordered" evidence="1">
    <location>
        <begin position="1"/>
        <end position="136"/>
    </location>
</feature>
<reference evidence="2 3" key="2">
    <citation type="journal article" date="2019" name="G3 (Bethesda)">
        <title>Hybrid Assembly of the Genome of the Entomopathogenic Nematode Steinernema carpocapsae Identifies the X-Chromosome.</title>
        <authorList>
            <person name="Serra L."/>
            <person name="Macchietto M."/>
            <person name="Macias-Munoz A."/>
            <person name="McGill C.J."/>
            <person name="Rodriguez I.M."/>
            <person name="Rodriguez B."/>
            <person name="Murad R."/>
            <person name="Mortazavi A."/>
        </authorList>
    </citation>
    <scope>NUCLEOTIDE SEQUENCE [LARGE SCALE GENOMIC DNA]</scope>
    <source>
        <strain evidence="2 3">ALL</strain>
    </source>
</reference>
<feature type="compositionally biased region" description="Polar residues" evidence="1">
    <location>
        <begin position="115"/>
        <end position="129"/>
    </location>
</feature>
<name>A0A4V6YSU1_STECR</name>
<organism evidence="2 3">
    <name type="scientific">Steinernema carpocapsae</name>
    <name type="common">Entomopathogenic nematode</name>
    <dbReference type="NCBI Taxonomy" id="34508"/>
    <lineage>
        <taxon>Eukaryota</taxon>
        <taxon>Metazoa</taxon>
        <taxon>Ecdysozoa</taxon>
        <taxon>Nematoda</taxon>
        <taxon>Chromadorea</taxon>
        <taxon>Rhabditida</taxon>
        <taxon>Tylenchina</taxon>
        <taxon>Panagrolaimomorpha</taxon>
        <taxon>Strongyloidoidea</taxon>
        <taxon>Steinernematidae</taxon>
        <taxon>Steinernema</taxon>
    </lineage>
</organism>
<evidence type="ECO:0000256" key="1">
    <source>
        <dbReference type="SAM" id="MobiDB-lite"/>
    </source>
</evidence>
<gene>
    <name evidence="2" type="ORF">L596_001727</name>
</gene>
<feature type="compositionally biased region" description="Low complexity" evidence="1">
    <location>
        <begin position="335"/>
        <end position="346"/>
    </location>
</feature>